<dbReference type="GO" id="GO:0009451">
    <property type="term" value="P:RNA modification"/>
    <property type="evidence" value="ECO:0007669"/>
    <property type="project" value="InterPro"/>
</dbReference>
<dbReference type="NCBIfam" id="TIGR00756">
    <property type="entry name" value="PPR"/>
    <property type="match status" value="3"/>
</dbReference>
<protein>
    <recommendedName>
        <fullName evidence="4">DYW domain-containing protein</fullName>
    </recommendedName>
</protein>
<proteinExistence type="inferred from homology"/>
<feature type="repeat" description="PPR" evidence="3">
    <location>
        <begin position="133"/>
        <end position="163"/>
    </location>
</feature>
<dbReference type="Gene3D" id="1.25.40.10">
    <property type="entry name" value="Tetratricopeptide repeat domain"/>
    <property type="match status" value="3"/>
</dbReference>
<dbReference type="AlphaFoldDB" id="A0A6A1V6X9"/>
<evidence type="ECO:0000256" key="3">
    <source>
        <dbReference type="PROSITE-ProRule" id="PRU00708"/>
    </source>
</evidence>
<name>A0A6A1V6X9_9ROSI</name>
<keyword evidence="6" id="KW-1185">Reference proteome</keyword>
<dbReference type="Pfam" id="PF14432">
    <property type="entry name" value="DYW_deaminase"/>
    <property type="match status" value="1"/>
</dbReference>
<evidence type="ECO:0000313" key="5">
    <source>
        <dbReference type="EMBL" id="KAB1208574.1"/>
    </source>
</evidence>
<keyword evidence="2" id="KW-0677">Repeat</keyword>
<dbReference type="InterPro" id="IPR046848">
    <property type="entry name" value="E_motif"/>
</dbReference>
<dbReference type="OrthoDB" id="1654150at2759"/>
<feature type="domain" description="DYW" evidence="4">
    <location>
        <begin position="480"/>
        <end position="572"/>
    </location>
</feature>
<dbReference type="Pfam" id="PF01535">
    <property type="entry name" value="PPR"/>
    <property type="match status" value="3"/>
</dbReference>
<evidence type="ECO:0000259" key="4">
    <source>
        <dbReference type="Pfam" id="PF14432"/>
    </source>
</evidence>
<dbReference type="InterPro" id="IPR011990">
    <property type="entry name" value="TPR-like_helical_dom_sf"/>
</dbReference>
<dbReference type="GO" id="GO:0003723">
    <property type="term" value="F:RNA binding"/>
    <property type="evidence" value="ECO:0007669"/>
    <property type="project" value="InterPro"/>
</dbReference>
<comment type="caution">
    <text evidence="5">The sequence shown here is derived from an EMBL/GenBank/DDBJ whole genome shotgun (WGS) entry which is preliminary data.</text>
</comment>
<comment type="similarity">
    <text evidence="1">Belongs to the PPR family. PCMP-H subfamily.</text>
</comment>
<dbReference type="PANTHER" id="PTHR47926:SF367">
    <property type="entry name" value="DYW DOMAIN-CONTAINING PROTEIN"/>
    <property type="match status" value="1"/>
</dbReference>
<dbReference type="FunFam" id="1.25.40.10:FF:000348">
    <property type="entry name" value="Pentatricopeptide repeat-containing protein chloroplastic"/>
    <property type="match status" value="1"/>
</dbReference>
<dbReference type="Pfam" id="PF20431">
    <property type="entry name" value="E_motif"/>
    <property type="match status" value="1"/>
</dbReference>
<dbReference type="GO" id="GO:0008270">
    <property type="term" value="F:zinc ion binding"/>
    <property type="evidence" value="ECO:0007669"/>
    <property type="project" value="InterPro"/>
</dbReference>
<evidence type="ECO:0000256" key="1">
    <source>
        <dbReference type="ARBA" id="ARBA00006643"/>
    </source>
</evidence>
<dbReference type="InterPro" id="IPR032867">
    <property type="entry name" value="DYW_dom"/>
</dbReference>
<dbReference type="EMBL" id="RXIC02000025">
    <property type="protein sequence ID" value="KAB1208574.1"/>
    <property type="molecule type" value="Genomic_DNA"/>
</dbReference>
<sequence length="572" mass="64181">MGHLLSCLAFAPSTPLHYCLSIYQTIKCPSVFASNNMIRCFAKSESARESVALYSWMRQRKEMLPNNHTFTFLLQACSKASAVDEGTQVHTHVVKFGFGEDVFIRNALIHFYSACCKIECSKRVFEENAHSRDVVTWNSILAGLVRDGQVGDAETVFGEMPERDVISWSIMITGYVHNGRLQEGLDCFKEMREVGLRPNEAILVTMLSASAQMGLLEHGRLVHSIINSLKFPMTVSLGTALVDMYSKCGCIEQSKLLFNNLPKRAISSWNVMICGLASHGLGKEALALFEMFVNEGFRPVNVTFIGVLNACSRAGLVGEGRHYFKLMTENYDIEPEMEHYGCMVDLLGRAGFIKEAVELIEKMKAPPDPVLWATLLGACKIHGLVELGERIGNRLIKLDPGHDGHYVQLSSIYAKATKWEDAVRVRRLMVEQNTNKTAGWSLIEAEGRVHQFVAGDREHERSSEIYIMLETIGTRIAEAGYSPNISPVLHDIGEEEKVNVIKEHSERLAIAFGMLVTEVGDCIRIVKNLRVCEDCHEVSKMISKVFDREIVVRDGSRFHHFTEGKCSCLDYW</sequence>
<dbReference type="FunFam" id="1.25.40.10:FF:000242">
    <property type="entry name" value="Pentatricopeptide repeat-containing protein"/>
    <property type="match status" value="1"/>
</dbReference>
<gene>
    <name evidence="5" type="ORF">CJ030_MR7G000997</name>
</gene>
<dbReference type="PROSITE" id="PS51375">
    <property type="entry name" value="PPR"/>
    <property type="match status" value="3"/>
</dbReference>
<evidence type="ECO:0000256" key="2">
    <source>
        <dbReference type="ARBA" id="ARBA00022737"/>
    </source>
</evidence>
<dbReference type="Pfam" id="PF12854">
    <property type="entry name" value="PPR_1"/>
    <property type="match status" value="1"/>
</dbReference>
<dbReference type="InterPro" id="IPR046960">
    <property type="entry name" value="PPR_At4g14850-like_plant"/>
</dbReference>
<dbReference type="InterPro" id="IPR002885">
    <property type="entry name" value="PPR_rpt"/>
</dbReference>
<dbReference type="Proteomes" id="UP000516437">
    <property type="component" value="Chromosome 7"/>
</dbReference>
<organism evidence="5 6">
    <name type="scientific">Morella rubra</name>
    <name type="common">Chinese bayberry</name>
    <dbReference type="NCBI Taxonomy" id="262757"/>
    <lineage>
        <taxon>Eukaryota</taxon>
        <taxon>Viridiplantae</taxon>
        <taxon>Streptophyta</taxon>
        <taxon>Embryophyta</taxon>
        <taxon>Tracheophyta</taxon>
        <taxon>Spermatophyta</taxon>
        <taxon>Magnoliopsida</taxon>
        <taxon>eudicotyledons</taxon>
        <taxon>Gunneridae</taxon>
        <taxon>Pentapetalae</taxon>
        <taxon>rosids</taxon>
        <taxon>fabids</taxon>
        <taxon>Fagales</taxon>
        <taxon>Myricaceae</taxon>
        <taxon>Morella</taxon>
    </lineage>
</organism>
<feature type="repeat" description="PPR" evidence="3">
    <location>
        <begin position="164"/>
        <end position="198"/>
    </location>
</feature>
<reference evidence="5 6" key="1">
    <citation type="journal article" date="2019" name="Plant Biotechnol. J.">
        <title>The red bayberry genome and genetic basis of sex determination.</title>
        <authorList>
            <person name="Jia H.M."/>
            <person name="Jia H.J."/>
            <person name="Cai Q.L."/>
            <person name="Wang Y."/>
            <person name="Zhao H.B."/>
            <person name="Yang W.F."/>
            <person name="Wang G.Y."/>
            <person name="Li Y.H."/>
            <person name="Zhan D.L."/>
            <person name="Shen Y.T."/>
            <person name="Niu Q.F."/>
            <person name="Chang L."/>
            <person name="Qiu J."/>
            <person name="Zhao L."/>
            <person name="Xie H.B."/>
            <person name="Fu W.Y."/>
            <person name="Jin J."/>
            <person name="Li X.W."/>
            <person name="Jiao Y."/>
            <person name="Zhou C.C."/>
            <person name="Tu T."/>
            <person name="Chai C.Y."/>
            <person name="Gao J.L."/>
            <person name="Fan L.J."/>
            <person name="van de Weg E."/>
            <person name="Wang J.Y."/>
            <person name="Gao Z.S."/>
        </authorList>
    </citation>
    <scope>NUCLEOTIDE SEQUENCE [LARGE SCALE GENOMIC DNA]</scope>
    <source>
        <tissue evidence="5">Leaves</tissue>
    </source>
</reference>
<feature type="repeat" description="PPR" evidence="3">
    <location>
        <begin position="265"/>
        <end position="299"/>
    </location>
</feature>
<accession>A0A6A1V6X9</accession>
<dbReference type="PANTHER" id="PTHR47926">
    <property type="entry name" value="PENTATRICOPEPTIDE REPEAT-CONTAINING PROTEIN"/>
    <property type="match status" value="1"/>
</dbReference>
<evidence type="ECO:0000313" key="6">
    <source>
        <dbReference type="Proteomes" id="UP000516437"/>
    </source>
</evidence>
<dbReference type="Pfam" id="PF13041">
    <property type="entry name" value="PPR_2"/>
    <property type="match status" value="2"/>
</dbReference>